<dbReference type="Pfam" id="PF04569">
    <property type="entry name" value="DUF591"/>
    <property type="match status" value="1"/>
</dbReference>
<protein>
    <submittedName>
        <fullName evidence="3">Transposon protein, putative, unclassified</fullName>
    </submittedName>
</protein>
<feature type="domain" description="DUF591" evidence="2">
    <location>
        <begin position="2"/>
        <end position="52"/>
    </location>
</feature>
<reference evidence="3" key="1">
    <citation type="journal article" date="2005" name="Genome Res.">
        <title>Sequence, annotation, and analysis of synteny between rice chromosome 3 and diverged grass species.</title>
        <authorList>
            <consortium name="Rice Chromosome 3 Sequencing Consortium"/>
            <person name="Buell C.R."/>
            <person name="Yuan Q."/>
            <person name="Ouyang S."/>
            <person name="Liu J."/>
            <person name="Zhu W."/>
            <person name="Wang A."/>
            <person name="Maiti R."/>
            <person name="Haas B."/>
            <person name="Wortman J."/>
            <person name="Pertea M."/>
            <person name="Jones K.M."/>
            <person name="Kim M."/>
            <person name="Overton L."/>
            <person name="Tsitrin T."/>
            <person name="Fadrosh D."/>
            <person name="Bera J."/>
            <person name="Weaver B."/>
            <person name="Jin S."/>
            <person name="Johri S."/>
            <person name="Reardon M."/>
            <person name="Webb K."/>
            <person name="Hill J."/>
            <person name="Moffat K."/>
            <person name="Tallon L."/>
            <person name="Van Aken S."/>
            <person name="Lewis M."/>
            <person name="Utterback T."/>
            <person name="Feldblyum T."/>
            <person name="Zismann V."/>
            <person name="Iobst S."/>
            <person name="Hsiao J."/>
            <person name="de Vazeille A.R."/>
            <person name="Salzberg S.L."/>
            <person name="White O."/>
            <person name="Fraser C."/>
            <person name="Yu Y."/>
            <person name="Kim H."/>
            <person name="Rambo T."/>
            <person name="Currie J."/>
            <person name="Collura K."/>
            <person name="Kernodle-Thompson S."/>
            <person name="Wei F."/>
            <person name="Kudrna K."/>
            <person name="Ammiraju J.S."/>
            <person name="Luo M."/>
            <person name="Goicoechea J.L."/>
            <person name="Wing R.A."/>
            <person name="Henry D."/>
            <person name="Oates R."/>
            <person name="Palmer M."/>
            <person name="Pries G."/>
            <person name="Saski C."/>
            <person name="Simmons J."/>
            <person name="Soderlund C."/>
            <person name="Nelson W."/>
            <person name="de la Bastide M."/>
            <person name="Spiegel L."/>
            <person name="Nascimento L."/>
            <person name="Huang E."/>
            <person name="Preston R."/>
            <person name="Zutavern T."/>
            <person name="Palmer L."/>
            <person name="O'Shaughnessy A."/>
            <person name="Dike S."/>
            <person name="McCombie W.R."/>
            <person name="Minx P."/>
            <person name="Cordum H."/>
            <person name="Wilson R."/>
            <person name="Jin W."/>
            <person name="Lee H.R."/>
            <person name="Jiang J."/>
            <person name="Jackson S."/>
        </authorList>
    </citation>
    <scope>NUCLEOTIDE SEQUENCE [LARGE SCALE GENOMIC DNA]</scope>
</reference>
<feature type="compositionally biased region" description="Basic and acidic residues" evidence="1">
    <location>
        <begin position="113"/>
        <end position="122"/>
    </location>
</feature>
<feature type="region of interest" description="Disordered" evidence="1">
    <location>
        <begin position="1"/>
        <end position="97"/>
    </location>
</feature>
<feature type="compositionally biased region" description="Basic and acidic residues" evidence="1">
    <location>
        <begin position="1"/>
        <end position="25"/>
    </location>
</feature>
<organism evidence="3">
    <name type="scientific">Oryza sativa subsp. japonica</name>
    <name type="common">Rice</name>
    <dbReference type="NCBI Taxonomy" id="39947"/>
    <lineage>
        <taxon>Eukaryota</taxon>
        <taxon>Viridiplantae</taxon>
        <taxon>Streptophyta</taxon>
        <taxon>Embryophyta</taxon>
        <taxon>Tracheophyta</taxon>
        <taxon>Spermatophyta</taxon>
        <taxon>Magnoliopsida</taxon>
        <taxon>Liliopsida</taxon>
        <taxon>Poales</taxon>
        <taxon>Poaceae</taxon>
        <taxon>BOP clade</taxon>
        <taxon>Oryzoideae</taxon>
        <taxon>Oryzeae</taxon>
        <taxon>Oryzinae</taxon>
        <taxon>Oryza</taxon>
        <taxon>Oryza sativa</taxon>
    </lineage>
</organism>
<feature type="region of interest" description="Disordered" evidence="1">
    <location>
        <begin position="110"/>
        <end position="273"/>
    </location>
</feature>
<name>Q10NT1_ORYSJ</name>
<feature type="compositionally biased region" description="Gly residues" evidence="1">
    <location>
        <begin position="197"/>
        <end position="213"/>
    </location>
</feature>
<sequence>MGRTRGSEPPDRIRRREAGDDESRRRTPAARKGGNFTGATGVRLKGVGAYPGFKESVSGAGWDGGAPRTAGDERRPPGADGIGGEAMPGGGGARGSVHARLGRSRLAIAQARGEGRVRRENGGYRVRRSPGRVSDGTGGITSVSGRGREGDRSPRQLLVRTPASPARATAEGGEDGGSTAGMVVRRQWRCGRKRVGGRGTEGGSGFYSGGGEVGLEEGNRHWQSRDARATSWRSSTRVAKAAAGDDAGGVGQKEKEGGKGLGPLPKREKEEGE</sequence>
<feature type="compositionally biased region" description="Basic and acidic residues" evidence="1">
    <location>
        <begin position="217"/>
        <end position="228"/>
    </location>
</feature>
<evidence type="ECO:0000313" key="3">
    <source>
        <dbReference type="EMBL" id="ABF95075.1"/>
    </source>
</evidence>
<evidence type="ECO:0000259" key="2">
    <source>
        <dbReference type="Pfam" id="PF04569"/>
    </source>
</evidence>
<dbReference type="AlphaFoldDB" id="Q10NT1"/>
<dbReference type="InterPro" id="IPR007649">
    <property type="entry name" value="DUF591"/>
</dbReference>
<evidence type="ECO:0000256" key="1">
    <source>
        <dbReference type="SAM" id="MobiDB-lite"/>
    </source>
</evidence>
<feature type="compositionally biased region" description="Gly residues" evidence="1">
    <location>
        <begin position="80"/>
        <end position="94"/>
    </location>
</feature>
<reference evidence="3" key="2">
    <citation type="submission" date="2006-06" db="EMBL/GenBank/DDBJ databases">
        <authorList>
            <person name="Buell R."/>
            <person name="Wing R.A."/>
            <person name="McCombie W.A."/>
            <person name="Ouyang S."/>
        </authorList>
    </citation>
    <scope>NUCLEOTIDE SEQUENCE</scope>
</reference>
<gene>
    <name evidence="3" type="ordered locus">LOC_Os03g15400</name>
</gene>
<proteinExistence type="predicted"/>
<feature type="compositionally biased region" description="Basic residues" evidence="1">
    <location>
        <begin position="186"/>
        <end position="196"/>
    </location>
</feature>
<accession>Q10NT1</accession>
<dbReference type="EMBL" id="DP000009">
    <property type="protein sequence ID" value="ABF95075.1"/>
    <property type="molecule type" value="Genomic_DNA"/>
</dbReference>